<proteinExistence type="predicted"/>
<reference evidence="1 2" key="1">
    <citation type="submission" date="2017-11" db="EMBL/GenBank/DDBJ databases">
        <title>Comparative genomic analysis of Holospora spp., intranuclear symbionts of paramecia.</title>
        <authorList>
            <person name="Garushyants S.K."/>
            <person name="Beliavskaya A."/>
            <person name="Malko D.B."/>
            <person name="Logacheva M.D."/>
            <person name="Rautian M.S."/>
            <person name="Gelfand M.S."/>
        </authorList>
    </citation>
    <scope>NUCLEOTIDE SEQUENCE [LARGE SCALE GENOMIC DNA]</scope>
    <source>
        <strain evidence="2">02AZ16</strain>
    </source>
</reference>
<dbReference type="EMBL" id="PHHC01000080">
    <property type="protein sequence ID" value="PPE03856.1"/>
    <property type="molecule type" value="Genomic_DNA"/>
</dbReference>
<accession>A0A2S5R957</accession>
<dbReference type="AlphaFoldDB" id="A0A2S5R957"/>
<protein>
    <submittedName>
        <fullName evidence="1">Uncharacterized protein</fullName>
    </submittedName>
</protein>
<keyword evidence="2" id="KW-1185">Reference proteome</keyword>
<comment type="caution">
    <text evidence="1">The sequence shown here is derived from an EMBL/GenBank/DDBJ whole genome shotgun (WGS) entry which is preliminary data.</text>
</comment>
<evidence type="ECO:0000313" key="1">
    <source>
        <dbReference type="EMBL" id="PPE03856.1"/>
    </source>
</evidence>
<dbReference type="Proteomes" id="UP000239425">
    <property type="component" value="Unassembled WGS sequence"/>
</dbReference>
<gene>
    <name evidence="1" type="ORF">HCUR_00633</name>
</gene>
<sequence>MGKSPLINKDDSTTFFVVLNFFTVQKNNYKIVIKKENMSYALDLRRKILGIKKKEGVSYEESGSRFKMGKQSIEGVRV</sequence>
<evidence type="ECO:0000313" key="2">
    <source>
        <dbReference type="Proteomes" id="UP000239425"/>
    </source>
</evidence>
<name>A0A2S5R957_9PROT</name>
<organism evidence="1 2">
    <name type="scientific">Holospora curviuscula</name>
    <dbReference type="NCBI Taxonomy" id="1082868"/>
    <lineage>
        <taxon>Bacteria</taxon>
        <taxon>Pseudomonadati</taxon>
        <taxon>Pseudomonadota</taxon>
        <taxon>Alphaproteobacteria</taxon>
        <taxon>Holosporales</taxon>
        <taxon>Holosporaceae</taxon>
        <taxon>Holospora</taxon>
    </lineage>
</organism>